<organism evidence="7">
    <name type="scientific">Brugia pahangi</name>
    <name type="common">Filarial nematode worm</name>
    <dbReference type="NCBI Taxonomy" id="6280"/>
    <lineage>
        <taxon>Eukaryota</taxon>
        <taxon>Metazoa</taxon>
        <taxon>Ecdysozoa</taxon>
        <taxon>Nematoda</taxon>
        <taxon>Chromadorea</taxon>
        <taxon>Rhabditida</taxon>
        <taxon>Spirurina</taxon>
        <taxon>Spiruromorpha</taxon>
        <taxon>Filarioidea</taxon>
        <taxon>Onchocercidae</taxon>
        <taxon>Brugia</taxon>
    </lineage>
</organism>
<dbReference type="AlphaFoldDB" id="A0A0N4TLX6"/>
<accession>A0A0N4TLX6</accession>
<dbReference type="PANTHER" id="PTHR24637">
    <property type="entry name" value="COLLAGEN"/>
    <property type="match status" value="1"/>
</dbReference>
<dbReference type="GO" id="GO:0042302">
    <property type="term" value="F:structural constituent of cuticle"/>
    <property type="evidence" value="ECO:0007669"/>
    <property type="project" value="InterPro"/>
</dbReference>
<feature type="region of interest" description="Disordered" evidence="2">
    <location>
        <begin position="104"/>
        <end position="138"/>
    </location>
</feature>
<dbReference type="Pfam" id="PF01391">
    <property type="entry name" value="Collagen"/>
    <property type="match status" value="2"/>
</dbReference>
<evidence type="ECO:0000313" key="6">
    <source>
        <dbReference type="Proteomes" id="UP000278627"/>
    </source>
</evidence>
<name>A0A0N4TLX6_BRUPA</name>
<keyword evidence="3" id="KW-0812">Transmembrane</keyword>
<feature type="region of interest" description="Disordered" evidence="2">
    <location>
        <begin position="156"/>
        <end position="291"/>
    </location>
</feature>
<dbReference type="WBParaSite" id="BPAG_0000941401-mRNA-1">
    <property type="protein sequence ID" value="BPAG_0000941401-mRNA-1"/>
    <property type="gene ID" value="BPAG_0000941401"/>
</dbReference>
<feature type="domain" description="Nematode cuticle collagen N-terminal" evidence="4">
    <location>
        <begin position="8"/>
        <end position="58"/>
    </location>
</feature>
<dbReference type="STRING" id="6280.A0A0N4TLX6"/>
<feature type="compositionally biased region" description="Pro residues" evidence="2">
    <location>
        <begin position="109"/>
        <end position="121"/>
    </location>
</feature>
<dbReference type="InterPro" id="IPR008160">
    <property type="entry name" value="Collagen"/>
</dbReference>
<keyword evidence="3" id="KW-0472">Membrane</keyword>
<feature type="transmembrane region" description="Helical" evidence="3">
    <location>
        <begin position="7"/>
        <end position="30"/>
    </location>
</feature>
<dbReference type="PANTHER" id="PTHR24637:SF236">
    <property type="entry name" value="NEMATODE CUTICLE COLLAGEN N-TERMINAL DOMAIN-CONTAINING PROTEIN"/>
    <property type="match status" value="1"/>
</dbReference>
<evidence type="ECO:0000259" key="4">
    <source>
        <dbReference type="SMART" id="SM01088"/>
    </source>
</evidence>
<dbReference type="Proteomes" id="UP000278627">
    <property type="component" value="Unassembled WGS sequence"/>
</dbReference>
<keyword evidence="6" id="KW-1185">Reference proteome</keyword>
<feature type="region of interest" description="Disordered" evidence="2">
    <location>
        <begin position="352"/>
        <end position="376"/>
    </location>
</feature>
<evidence type="ECO:0000256" key="3">
    <source>
        <dbReference type="SAM" id="Phobius"/>
    </source>
</evidence>
<evidence type="ECO:0000313" key="7">
    <source>
        <dbReference type="WBParaSite" id="BPAG_0000941401-mRNA-1"/>
    </source>
</evidence>
<gene>
    <name evidence="5" type="ORF">BPAG_LOCUS9376</name>
</gene>
<dbReference type="Gene3D" id="1.20.5.320">
    <property type="entry name" value="6-Phosphogluconate Dehydrogenase, domain 3"/>
    <property type="match status" value="2"/>
</dbReference>
<keyword evidence="1" id="KW-0677">Repeat</keyword>
<sequence>MKKAHFWVCILSVASLLVIIASLITCAMLFHDVNALYYEILDGMDEFKTIANDAWLEMMKYRTVKNKRNVDSTSKLTLSELFRSKRIYRQAYDNHIKRSQCACSSQPNNCPPGPQGPPGIPGTPGIDGQPGLPGKPGVNGTTILFDLEVDEYTTCIECPAGPEGPPGEPGPMGEEGPPGIPGQPGPDGNPAMAGERGPIGEQGLPGPPGPIGPPGKMGESMLVMYGTPGPKGPPGPEGSIGPPGEDGEPGPEGDRGLTGEQGPPGASGPPGQEGPPGEPGEPGTPGVDAAYCPCPQRTSYVYAESAEPSSKPYGFKEAEVYTPDEAELLPSDEYFHTLLQPDHTYVRYKNSRRNRHLLNKVTRKKTVSNRKSKKTS</sequence>
<dbReference type="InterPro" id="IPR002486">
    <property type="entry name" value="Col_cuticle_N"/>
</dbReference>
<evidence type="ECO:0000256" key="2">
    <source>
        <dbReference type="SAM" id="MobiDB-lite"/>
    </source>
</evidence>
<evidence type="ECO:0000313" key="5">
    <source>
        <dbReference type="EMBL" id="VDN90562.1"/>
    </source>
</evidence>
<protein>
    <submittedName>
        <fullName evidence="7">Col_cuticle_N domain-containing protein</fullName>
    </submittedName>
</protein>
<keyword evidence="3" id="KW-1133">Transmembrane helix</keyword>
<dbReference type="SMART" id="SM01088">
    <property type="entry name" value="Col_cuticle_N"/>
    <property type="match status" value="1"/>
</dbReference>
<reference evidence="5 6" key="2">
    <citation type="submission" date="2018-11" db="EMBL/GenBank/DDBJ databases">
        <authorList>
            <consortium name="Pathogen Informatics"/>
        </authorList>
    </citation>
    <scope>NUCLEOTIDE SEQUENCE [LARGE SCALE GENOMIC DNA]</scope>
</reference>
<dbReference type="Pfam" id="PF01484">
    <property type="entry name" value="Col_cuticle_N"/>
    <property type="match status" value="1"/>
</dbReference>
<evidence type="ECO:0000256" key="1">
    <source>
        <dbReference type="ARBA" id="ARBA00022737"/>
    </source>
</evidence>
<dbReference type="EMBL" id="UZAD01013154">
    <property type="protein sequence ID" value="VDN90562.1"/>
    <property type="molecule type" value="Genomic_DNA"/>
</dbReference>
<reference evidence="7" key="1">
    <citation type="submission" date="2017-02" db="UniProtKB">
        <authorList>
            <consortium name="WormBaseParasite"/>
        </authorList>
    </citation>
    <scope>IDENTIFICATION</scope>
</reference>
<proteinExistence type="predicted"/>